<accession>A0ABQ0I520</accession>
<sequence>MQKIFRIYFYLPIFYSTHYYHCWIHRIGENQLIFASKAQANYGNIIQ</sequence>
<evidence type="ECO:0000313" key="2">
    <source>
        <dbReference type="Proteomes" id="UP000008372"/>
    </source>
</evidence>
<dbReference type="EMBL" id="BAEK01000025">
    <property type="protein sequence ID" value="GAC04408.1"/>
    <property type="molecule type" value="Genomic_DNA"/>
</dbReference>
<reference evidence="1 2" key="1">
    <citation type="journal article" date="2014" name="Environ. Microbiol.">
        <title>Comparative genomics of the marine bacterial genus Glaciecola reveals the high degree of genomic diversity and genomic characteristic for cold adaptation.</title>
        <authorList>
            <person name="Qin Q.L."/>
            <person name="Xie B.B."/>
            <person name="Yu Y."/>
            <person name="Shu Y.L."/>
            <person name="Rong J.C."/>
            <person name="Zhang Y.J."/>
            <person name="Zhao D.L."/>
            <person name="Chen X.L."/>
            <person name="Zhang X.Y."/>
            <person name="Chen B."/>
            <person name="Zhou B.C."/>
            <person name="Zhang Y.Z."/>
        </authorList>
    </citation>
    <scope>NUCLEOTIDE SEQUENCE [LARGE SCALE GENOMIC DNA]</scope>
    <source>
        <strain evidence="1 2">NO2</strain>
    </source>
</reference>
<comment type="caution">
    <text evidence="1">The sequence shown here is derived from an EMBL/GenBank/DDBJ whole genome shotgun (WGS) entry which is preliminary data.</text>
</comment>
<protein>
    <submittedName>
        <fullName evidence="1">Uncharacterized protein</fullName>
    </submittedName>
</protein>
<evidence type="ECO:0000313" key="1">
    <source>
        <dbReference type="EMBL" id="GAC04408.1"/>
    </source>
</evidence>
<keyword evidence="2" id="KW-1185">Reference proteome</keyword>
<name>A0ABQ0I520_9ALTE</name>
<organism evidence="1 2">
    <name type="scientific">Paraglaciecola agarilytica NO2</name>
    <dbReference type="NCBI Taxonomy" id="1125747"/>
    <lineage>
        <taxon>Bacteria</taxon>
        <taxon>Pseudomonadati</taxon>
        <taxon>Pseudomonadota</taxon>
        <taxon>Gammaproteobacteria</taxon>
        <taxon>Alteromonadales</taxon>
        <taxon>Alteromonadaceae</taxon>
        <taxon>Paraglaciecola</taxon>
    </lineage>
</organism>
<proteinExistence type="predicted"/>
<gene>
    <name evidence="1" type="ORF">GAGA_1552</name>
</gene>
<dbReference type="Proteomes" id="UP000008372">
    <property type="component" value="Unassembled WGS sequence"/>
</dbReference>